<dbReference type="AlphaFoldDB" id="A0A6C0K6B3"/>
<protein>
    <submittedName>
        <fullName evidence="1">Uncharacterized protein</fullName>
    </submittedName>
</protein>
<reference evidence="1" key="1">
    <citation type="journal article" date="2020" name="Nature">
        <title>Giant virus diversity and host interactions through global metagenomics.</title>
        <authorList>
            <person name="Schulz F."/>
            <person name="Roux S."/>
            <person name="Paez-Espino D."/>
            <person name="Jungbluth S."/>
            <person name="Walsh D.A."/>
            <person name="Denef V.J."/>
            <person name="McMahon K.D."/>
            <person name="Konstantinidis K.T."/>
            <person name="Eloe-Fadrosh E.A."/>
            <person name="Kyrpides N.C."/>
            <person name="Woyke T."/>
        </authorList>
    </citation>
    <scope>NUCLEOTIDE SEQUENCE</scope>
    <source>
        <strain evidence="1">GVMAG-S-1101172-89</strain>
    </source>
</reference>
<name>A0A6C0K6B3_9ZZZZ</name>
<sequence>MPLYMSLAGQFGYGRSRAPPFDSIDFASFSNWHKTSAYSLAVSAFPTFYNYVFDGSPSTIYDGGFNMWNEGNIVSFGATTVPYGTIGSNYFVSEANVWPQVALGFTTASAVAEWKNSGNVGMAGSPFGSNANFSGTYTTPNQGRGGFYWVNQKYGLTNPTICYLWFTITQPIINTITTSSNDNRSTSDPPLYSYTQSVSVTGSKVILGQMFLSTRSVTTFPNGNLISQVAIEGFLSNYVRNADIRLV</sequence>
<accession>A0A6C0K6B3</accession>
<dbReference type="EMBL" id="MN740811">
    <property type="protein sequence ID" value="QHU12983.1"/>
    <property type="molecule type" value="Genomic_DNA"/>
</dbReference>
<proteinExistence type="predicted"/>
<evidence type="ECO:0000313" key="1">
    <source>
        <dbReference type="EMBL" id="QHU12983.1"/>
    </source>
</evidence>
<organism evidence="1">
    <name type="scientific">viral metagenome</name>
    <dbReference type="NCBI Taxonomy" id="1070528"/>
    <lineage>
        <taxon>unclassified sequences</taxon>
        <taxon>metagenomes</taxon>
        <taxon>organismal metagenomes</taxon>
    </lineage>
</organism>